<dbReference type="PROSITE" id="PS50072">
    <property type="entry name" value="CSA_PPIASE_2"/>
    <property type="match status" value="1"/>
</dbReference>
<proteinExistence type="predicted"/>
<dbReference type="EMBL" id="UINC01039408">
    <property type="protein sequence ID" value="SVB37845.1"/>
    <property type="molecule type" value="Genomic_DNA"/>
</dbReference>
<dbReference type="Gene3D" id="2.40.100.10">
    <property type="entry name" value="Cyclophilin-like"/>
    <property type="match status" value="1"/>
</dbReference>
<evidence type="ECO:0000256" key="2">
    <source>
        <dbReference type="ARBA" id="ARBA00023110"/>
    </source>
</evidence>
<feature type="domain" description="PPIase cyclophilin-type" evidence="4">
    <location>
        <begin position="38"/>
        <end position="188"/>
    </location>
</feature>
<dbReference type="InterPro" id="IPR020892">
    <property type="entry name" value="Cyclophilin-type_PPIase_CS"/>
</dbReference>
<accession>A0A382DHV4</accession>
<sequence>MRTSINKFLITFIACLWTLSQSIASENYPQVEMVTSSGTFVLELDRNRAPVTVENFLSYVKEGFYKDTIFHRVIEGFVIQAGGYTKDFEEKETKPEVINESGNGLKNQRMSIGMARNNLPHTGSSQFYINLMNNNRLDPMPTRWGYAVFGDVIDGMDVVDAIGHSATESKQGLQNVPVAPIIILEARIIGE</sequence>
<evidence type="ECO:0000259" key="4">
    <source>
        <dbReference type="PROSITE" id="PS50072"/>
    </source>
</evidence>
<keyword evidence="3" id="KW-0413">Isomerase</keyword>
<name>A0A382DHV4_9ZZZZ</name>
<dbReference type="PANTHER" id="PTHR43246">
    <property type="entry name" value="PEPTIDYL-PROLYL CIS-TRANS ISOMERASE CYP38, CHLOROPLASTIC"/>
    <property type="match status" value="1"/>
</dbReference>
<dbReference type="InterPro" id="IPR002130">
    <property type="entry name" value="Cyclophilin-type_PPIase_dom"/>
</dbReference>
<dbReference type="EC" id="5.2.1.8" evidence="1"/>
<dbReference type="PRINTS" id="PR00153">
    <property type="entry name" value="CSAPPISMRASE"/>
</dbReference>
<organism evidence="5">
    <name type="scientific">marine metagenome</name>
    <dbReference type="NCBI Taxonomy" id="408172"/>
    <lineage>
        <taxon>unclassified sequences</taxon>
        <taxon>metagenomes</taxon>
        <taxon>ecological metagenomes</taxon>
    </lineage>
</organism>
<evidence type="ECO:0000313" key="5">
    <source>
        <dbReference type="EMBL" id="SVB37845.1"/>
    </source>
</evidence>
<dbReference type="InterPro" id="IPR029000">
    <property type="entry name" value="Cyclophilin-like_dom_sf"/>
</dbReference>
<protein>
    <recommendedName>
        <fullName evidence="1">peptidylprolyl isomerase</fullName>
        <ecNumber evidence="1">5.2.1.8</ecNumber>
    </recommendedName>
</protein>
<gene>
    <name evidence="5" type="ORF">METZ01_LOCUS190699</name>
</gene>
<dbReference type="AlphaFoldDB" id="A0A382DHV4"/>
<dbReference type="InterPro" id="IPR044665">
    <property type="entry name" value="E_coli_cyclophilin_A-like"/>
</dbReference>
<dbReference type="GO" id="GO:0003755">
    <property type="term" value="F:peptidyl-prolyl cis-trans isomerase activity"/>
    <property type="evidence" value="ECO:0007669"/>
    <property type="project" value="UniProtKB-KW"/>
</dbReference>
<evidence type="ECO:0000256" key="1">
    <source>
        <dbReference type="ARBA" id="ARBA00013194"/>
    </source>
</evidence>
<reference evidence="5" key="1">
    <citation type="submission" date="2018-05" db="EMBL/GenBank/DDBJ databases">
        <authorList>
            <person name="Lanie J.A."/>
            <person name="Ng W.-L."/>
            <person name="Kazmierczak K.M."/>
            <person name="Andrzejewski T.M."/>
            <person name="Davidsen T.M."/>
            <person name="Wayne K.J."/>
            <person name="Tettelin H."/>
            <person name="Glass J.I."/>
            <person name="Rusch D."/>
            <person name="Podicherti R."/>
            <person name="Tsui H.-C.T."/>
            <person name="Winkler M.E."/>
        </authorList>
    </citation>
    <scope>NUCLEOTIDE SEQUENCE</scope>
</reference>
<dbReference type="SUPFAM" id="SSF50891">
    <property type="entry name" value="Cyclophilin-like"/>
    <property type="match status" value="1"/>
</dbReference>
<dbReference type="Pfam" id="PF00160">
    <property type="entry name" value="Pro_isomerase"/>
    <property type="match status" value="1"/>
</dbReference>
<dbReference type="GO" id="GO:0006457">
    <property type="term" value="P:protein folding"/>
    <property type="evidence" value="ECO:0007669"/>
    <property type="project" value="InterPro"/>
</dbReference>
<keyword evidence="2" id="KW-0697">Rotamase</keyword>
<dbReference type="PROSITE" id="PS00170">
    <property type="entry name" value="CSA_PPIASE_1"/>
    <property type="match status" value="1"/>
</dbReference>
<evidence type="ECO:0000256" key="3">
    <source>
        <dbReference type="ARBA" id="ARBA00023235"/>
    </source>
</evidence>